<proteinExistence type="predicted"/>
<comment type="caution">
    <text evidence="1">The sequence shown here is derived from an EMBL/GenBank/DDBJ whole genome shotgun (WGS) entry which is preliminary data.</text>
</comment>
<accession>X1IJP6</accession>
<sequence length="70" mass="8286">MNHEKYELRTLFESIFQLGGNAKITDLEKIINLKRNPKDANMMKKLEGCLKELNDMKIQNLEDRLLQFSM</sequence>
<name>X1IJP6_9ZZZZ</name>
<evidence type="ECO:0000313" key="1">
    <source>
        <dbReference type="EMBL" id="GAH57798.1"/>
    </source>
</evidence>
<protein>
    <submittedName>
        <fullName evidence="1">Uncharacterized protein</fullName>
    </submittedName>
</protein>
<organism evidence="1">
    <name type="scientific">marine sediment metagenome</name>
    <dbReference type="NCBI Taxonomy" id="412755"/>
    <lineage>
        <taxon>unclassified sequences</taxon>
        <taxon>metagenomes</taxon>
        <taxon>ecological metagenomes</taxon>
    </lineage>
</organism>
<gene>
    <name evidence="1" type="ORF">S03H2_34703</name>
</gene>
<dbReference type="EMBL" id="BARU01021193">
    <property type="protein sequence ID" value="GAH57798.1"/>
    <property type="molecule type" value="Genomic_DNA"/>
</dbReference>
<reference evidence="1" key="1">
    <citation type="journal article" date="2014" name="Front. Microbiol.">
        <title>High frequency of phylogenetically diverse reductive dehalogenase-homologous genes in deep subseafloor sedimentary metagenomes.</title>
        <authorList>
            <person name="Kawai M."/>
            <person name="Futagami T."/>
            <person name="Toyoda A."/>
            <person name="Takaki Y."/>
            <person name="Nishi S."/>
            <person name="Hori S."/>
            <person name="Arai W."/>
            <person name="Tsubouchi T."/>
            <person name="Morono Y."/>
            <person name="Uchiyama I."/>
            <person name="Ito T."/>
            <person name="Fujiyama A."/>
            <person name="Inagaki F."/>
            <person name="Takami H."/>
        </authorList>
    </citation>
    <scope>NUCLEOTIDE SEQUENCE</scope>
    <source>
        <strain evidence="1">Expedition CK06-06</strain>
    </source>
</reference>
<dbReference type="AlphaFoldDB" id="X1IJP6"/>